<dbReference type="EMBL" id="KQ085882">
    <property type="protein sequence ID" value="KLO20645.1"/>
    <property type="molecule type" value="Genomic_DNA"/>
</dbReference>
<evidence type="ECO:0000313" key="3">
    <source>
        <dbReference type="EMBL" id="KLO20645.1"/>
    </source>
</evidence>
<feature type="coiled-coil region" evidence="1">
    <location>
        <begin position="280"/>
        <end position="307"/>
    </location>
</feature>
<evidence type="ECO:0000313" key="4">
    <source>
        <dbReference type="Proteomes" id="UP000053477"/>
    </source>
</evidence>
<dbReference type="STRING" id="27342.A0A0H2S8M9"/>
<evidence type="ECO:0008006" key="5">
    <source>
        <dbReference type="Google" id="ProtNLM"/>
    </source>
</evidence>
<feature type="region of interest" description="Disordered" evidence="2">
    <location>
        <begin position="488"/>
        <end position="532"/>
    </location>
</feature>
<organism evidence="3 4">
    <name type="scientific">Schizopora paradoxa</name>
    <dbReference type="NCBI Taxonomy" id="27342"/>
    <lineage>
        <taxon>Eukaryota</taxon>
        <taxon>Fungi</taxon>
        <taxon>Dikarya</taxon>
        <taxon>Basidiomycota</taxon>
        <taxon>Agaricomycotina</taxon>
        <taxon>Agaricomycetes</taxon>
        <taxon>Hymenochaetales</taxon>
        <taxon>Schizoporaceae</taxon>
        <taxon>Schizopora</taxon>
    </lineage>
</organism>
<dbReference type="PANTHER" id="PTHR42107:SF1">
    <property type="entry name" value="WHIM1 DOMAIN-CONTAINING PROTEIN"/>
    <property type="match status" value="1"/>
</dbReference>
<evidence type="ECO:0000256" key="1">
    <source>
        <dbReference type="SAM" id="Coils"/>
    </source>
</evidence>
<dbReference type="Proteomes" id="UP000053477">
    <property type="component" value="Unassembled WGS sequence"/>
</dbReference>
<keyword evidence="4" id="KW-1185">Reference proteome</keyword>
<protein>
    <recommendedName>
        <fullName evidence="5">WHIM1 domain-containing protein</fullName>
    </recommendedName>
</protein>
<accession>A0A0H2S8M9</accession>
<feature type="compositionally biased region" description="Polar residues" evidence="2">
    <location>
        <begin position="410"/>
        <end position="427"/>
    </location>
</feature>
<feature type="compositionally biased region" description="Acidic residues" evidence="2">
    <location>
        <begin position="327"/>
        <end position="340"/>
    </location>
</feature>
<evidence type="ECO:0000256" key="2">
    <source>
        <dbReference type="SAM" id="MobiDB-lite"/>
    </source>
</evidence>
<name>A0A0H2S8M9_9AGAM</name>
<feature type="compositionally biased region" description="Basic and acidic residues" evidence="2">
    <location>
        <begin position="372"/>
        <end position="385"/>
    </location>
</feature>
<dbReference type="OrthoDB" id="205403at2759"/>
<keyword evidence="1" id="KW-0175">Coiled coil</keyword>
<gene>
    <name evidence="3" type="ORF">SCHPADRAFT_15551</name>
</gene>
<dbReference type="AlphaFoldDB" id="A0A0H2S8M9"/>
<reference evidence="3 4" key="1">
    <citation type="submission" date="2015-04" db="EMBL/GenBank/DDBJ databases">
        <title>Complete genome sequence of Schizopora paradoxa KUC8140, a cosmopolitan wood degrader in East Asia.</title>
        <authorList>
            <consortium name="DOE Joint Genome Institute"/>
            <person name="Min B."/>
            <person name="Park H."/>
            <person name="Jang Y."/>
            <person name="Kim J.-J."/>
            <person name="Kim K.H."/>
            <person name="Pangilinan J."/>
            <person name="Lipzen A."/>
            <person name="Riley R."/>
            <person name="Grigoriev I.V."/>
            <person name="Spatafora J.W."/>
            <person name="Choi I.-G."/>
        </authorList>
    </citation>
    <scope>NUCLEOTIDE SEQUENCE [LARGE SCALE GENOMIC DNA]</scope>
    <source>
        <strain evidence="3 4">KUC8140</strain>
    </source>
</reference>
<feature type="region of interest" description="Disordered" evidence="2">
    <location>
        <begin position="355"/>
        <end position="442"/>
    </location>
</feature>
<sequence length="532" mass="59515">MSAGSSTQKEKKGHTCIAVDAKHPSERWETAFVYLFISKFTNLRQKVEGFENVQEFEEALLSPTQHPILMAILSRFILNLKPQTRNLNPDHVSSTISAILLEHMKGTERTVFWDVDKRMNVEPLQGIEGGFWGADWNLKLRILRQLVEFQLSGPSEAKDIIDRAWGVVHNKHRKREGLTAPPDPSDPLSVQNLVTNPIGTDKDRLRYWVFDDSARLYVSTNPWKTSSTFKAIANDKAEYLQVIDKLKSHPSPSSKKEKLPKTEAGHFALIAALEERIPAIDNEIARVAKVQRKLQQKEILRAQAELRTTRTRRQTRRPDYVYQQDIGSEDDGDEYTYQEDQDDEDHFQDYEMEEFGGRTGHRRSSRASTLKRQADGGEWRGERRSSRLGFGVDTLEGPSAKRARTEERSVSSAPSDTMVSPTSQVDSSLPPKQASAAAVKPTEQAVEQVAGRKRSKFWYYAVEPVVPPSNSATPSSMQSMDVEPNGSVTNGFQNGHGDFGGVGPTNRALTNFSGDNGTNGNHVAPASAVESH</sequence>
<feature type="compositionally biased region" description="Polar residues" evidence="2">
    <location>
        <begin position="507"/>
        <end position="521"/>
    </location>
</feature>
<proteinExistence type="predicted"/>
<dbReference type="PANTHER" id="PTHR42107">
    <property type="entry name" value="YALI0D24453P"/>
    <property type="match status" value="1"/>
</dbReference>
<feature type="region of interest" description="Disordered" evidence="2">
    <location>
        <begin position="309"/>
        <end position="340"/>
    </location>
</feature>
<dbReference type="InParanoid" id="A0A0H2S8M9"/>